<gene>
    <name evidence="1" type="ORF">QM012_009584</name>
</gene>
<dbReference type="EMBL" id="JASGXD010000009">
    <property type="protein sequence ID" value="KAK6003813.1"/>
    <property type="molecule type" value="Genomic_DNA"/>
</dbReference>
<keyword evidence="2" id="KW-1185">Reference proteome</keyword>
<comment type="caution">
    <text evidence="1">The sequence shown here is derived from an EMBL/GenBank/DDBJ whole genome shotgun (WGS) entry which is preliminary data.</text>
</comment>
<accession>A0ABR0TH96</accession>
<organism evidence="1 2">
    <name type="scientific">Aureobasidium pullulans</name>
    <name type="common">Black yeast</name>
    <name type="synonym">Pullularia pullulans</name>
    <dbReference type="NCBI Taxonomy" id="5580"/>
    <lineage>
        <taxon>Eukaryota</taxon>
        <taxon>Fungi</taxon>
        <taxon>Dikarya</taxon>
        <taxon>Ascomycota</taxon>
        <taxon>Pezizomycotina</taxon>
        <taxon>Dothideomycetes</taxon>
        <taxon>Dothideomycetidae</taxon>
        <taxon>Dothideales</taxon>
        <taxon>Saccotheciaceae</taxon>
        <taxon>Aureobasidium</taxon>
    </lineage>
</organism>
<evidence type="ECO:0000313" key="2">
    <source>
        <dbReference type="Proteomes" id="UP001341245"/>
    </source>
</evidence>
<proteinExistence type="predicted"/>
<name>A0ABR0TH96_AURPU</name>
<evidence type="ECO:0000313" key="1">
    <source>
        <dbReference type="EMBL" id="KAK6003813.1"/>
    </source>
</evidence>
<sequence>MKALPESSERSARIKDLEQFTKALDLYDFESCGKSQELIHQYDLEEILEMAEGELYVEGLIRSGLKRAESNPPKNENVARALSHFTGLTGEAEVKKLVATVTNKMLARGECNDPNVLSRNAEPYIIDLMTEWGSKEKEIKRGLVKLSKFNPALW</sequence>
<reference evidence="1 2" key="1">
    <citation type="submission" date="2023-11" db="EMBL/GenBank/DDBJ databases">
        <title>Draft genome sequence and annotation of the polyextremotolerant black yeast-like fungus Aureobasidium pullulans NRRL 62042.</title>
        <authorList>
            <person name="Dielentheis-Frenken M.R.E."/>
            <person name="Wibberg D."/>
            <person name="Blank L.M."/>
            <person name="Tiso T."/>
        </authorList>
    </citation>
    <scope>NUCLEOTIDE SEQUENCE [LARGE SCALE GENOMIC DNA]</scope>
    <source>
        <strain evidence="1 2">NRRL 62042</strain>
    </source>
</reference>
<protein>
    <submittedName>
        <fullName evidence="1">Uncharacterized protein</fullName>
    </submittedName>
</protein>
<dbReference type="Proteomes" id="UP001341245">
    <property type="component" value="Unassembled WGS sequence"/>
</dbReference>